<sequence>MPSPIPTRYLANTSAALGLFIVANSIYGAVNPRGALNMLGFPVPTSPSDQKLVLGLTRMQATTRIALGASTLAMWNYGCYRAMGLGGVVGVLMAVVDGFVSRDVIGKGELGHWFAAPIGLGISIGLLMD</sequence>
<feature type="transmembrane region" description="Helical" evidence="1">
    <location>
        <begin position="112"/>
        <end position="128"/>
    </location>
</feature>
<dbReference type="Pfam" id="PF14087">
    <property type="entry name" value="DUF4267"/>
    <property type="match status" value="1"/>
</dbReference>
<dbReference type="EMBL" id="MU001635">
    <property type="protein sequence ID" value="KAF2483480.1"/>
    <property type="molecule type" value="Genomic_DNA"/>
</dbReference>
<dbReference type="OrthoDB" id="5216128at2759"/>
<dbReference type="InterPro" id="IPR025363">
    <property type="entry name" value="DUF4267"/>
</dbReference>
<protein>
    <recommendedName>
        <fullName evidence="4">Integral membrane protein</fullName>
    </recommendedName>
</protein>
<dbReference type="GeneID" id="54478153"/>
<accession>A0A6A6PTQ3</accession>
<dbReference type="RefSeq" id="XP_033590050.1">
    <property type="nucleotide sequence ID" value="XM_033737151.1"/>
</dbReference>
<name>A0A6A6PTQ3_9PEZI</name>
<gene>
    <name evidence="2" type="ORF">BDY17DRAFT_324208</name>
</gene>
<keyword evidence="1" id="KW-0812">Transmembrane</keyword>
<evidence type="ECO:0000313" key="2">
    <source>
        <dbReference type="EMBL" id="KAF2483480.1"/>
    </source>
</evidence>
<evidence type="ECO:0008006" key="4">
    <source>
        <dbReference type="Google" id="ProtNLM"/>
    </source>
</evidence>
<proteinExistence type="predicted"/>
<organism evidence="2 3">
    <name type="scientific">Neohortaea acidophila</name>
    <dbReference type="NCBI Taxonomy" id="245834"/>
    <lineage>
        <taxon>Eukaryota</taxon>
        <taxon>Fungi</taxon>
        <taxon>Dikarya</taxon>
        <taxon>Ascomycota</taxon>
        <taxon>Pezizomycotina</taxon>
        <taxon>Dothideomycetes</taxon>
        <taxon>Dothideomycetidae</taxon>
        <taxon>Mycosphaerellales</taxon>
        <taxon>Teratosphaeriaceae</taxon>
        <taxon>Neohortaea</taxon>
    </lineage>
</organism>
<feature type="transmembrane region" description="Helical" evidence="1">
    <location>
        <begin position="82"/>
        <end position="100"/>
    </location>
</feature>
<reference evidence="2" key="1">
    <citation type="journal article" date="2020" name="Stud. Mycol.">
        <title>101 Dothideomycetes genomes: a test case for predicting lifestyles and emergence of pathogens.</title>
        <authorList>
            <person name="Haridas S."/>
            <person name="Albert R."/>
            <person name="Binder M."/>
            <person name="Bloem J."/>
            <person name="Labutti K."/>
            <person name="Salamov A."/>
            <person name="Andreopoulos B."/>
            <person name="Baker S."/>
            <person name="Barry K."/>
            <person name="Bills G."/>
            <person name="Bluhm B."/>
            <person name="Cannon C."/>
            <person name="Castanera R."/>
            <person name="Culley D."/>
            <person name="Daum C."/>
            <person name="Ezra D."/>
            <person name="Gonzalez J."/>
            <person name="Henrissat B."/>
            <person name="Kuo A."/>
            <person name="Liang C."/>
            <person name="Lipzen A."/>
            <person name="Lutzoni F."/>
            <person name="Magnuson J."/>
            <person name="Mondo S."/>
            <person name="Nolan M."/>
            <person name="Ohm R."/>
            <person name="Pangilinan J."/>
            <person name="Park H.-J."/>
            <person name="Ramirez L."/>
            <person name="Alfaro M."/>
            <person name="Sun H."/>
            <person name="Tritt A."/>
            <person name="Yoshinaga Y."/>
            <person name="Zwiers L.-H."/>
            <person name="Turgeon B."/>
            <person name="Goodwin S."/>
            <person name="Spatafora J."/>
            <person name="Crous P."/>
            <person name="Grigoriev I."/>
        </authorList>
    </citation>
    <scope>NUCLEOTIDE SEQUENCE</scope>
    <source>
        <strain evidence="2">CBS 113389</strain>
    </source>
</reference>
<dbReference type="AlphaFoldDB" id="A0A6A6PTQ3"/>
<keyword evidence="1" id="KW-1133">Transmembrane helix</keyword>
<keyword evidence="3" id="KW-1185">Reference proteome</keyword>
<keyword evidence="1" id="KW-0472">Membrane</keyword>
<evidence type="ECO:0000313" key="3">
    <source>
        <dbReference type="Proteomes" id="UP000799767"/>
    </source>
</evidence>
<dbReference type="Proteomes" id="UP000799767">
    <property type="component" value="Unassembled WGS sequence"/>
</dbReference>
<evidence type="ECO:0000256" key="1">
    <source>
        <dbReference type="SAM" id="Phobius"/>
    </source>
</evidence>